<feature type="transmembrane region" description="Helical" evidence="1">
    <location>
        <begin position="33"/>
        <end position="54"/>
    </location>
</feature>
<organism evidence="2">
    <name type="scientific">uncultured Rubrobacteraceae bacterium</name>
    <dbReference type="NCBI Taxonomy" id="349277"/>
    <lineage>
        <taxon>Bacteria</taxon>
        <taxon>Bacillati</taxon>
        <taxon>Actinomycetota</taxon>
        <taxon>Rubrobacteria</taxon>
        <taxon>Rubrobacterales</taxon>
        <taxon>Rubrobacteraceae</taxon>
        <taxon>environmental samples</taxon>
    </lineage>
</organism>
<keyword evidence="1" id="KW-1133">Transmembrane helix</keyword>
<feature type="transmembrane region" description="Helical" evidence="1">
    <location>
        <begin position="288"/>
        <end position="308"/>
    </location>
</feature>
<reference evidence="2" key="1">
    <citation type="submission" date="2020-02" db="EMBL/GenBank/DDBJ databases">
        <authorList>
            <person name="Meier V. D."/>
        </authorList>
    </citation>
    <scope>NUCLEOTIDE SEQUENCE</scope>
    <source>
        <strain evidence="2">AVDCRST_MAG01</strain>
    </source>
</reference>
<feature type="transmembrane region" description="Helical" evidence="1">
    <location>
        <begin position="443"/>
        <end position="466"/>
    </location>
</feature>
<sequence length="703" mass="74592">MLLNLILASFAALAVGAAPGWFWATLLRAPVDLAERAALSVAFSMALVPAVALVPTRLFGLGVTLPVAAGSALAVFVAGLAAHLRFGAAKGVEGPLLPSPAVPLSTPALVPLMAALGLALGVMVGALPADAVLPAITGGMVPTRSMVLVIALLVLATGVLHLIFSRRSAGTVEPASLLPAVPPTVRRLLLPAILLLVLARGYVGPVLHDWPFMRGVDHYSHAVMANRMMEVGRIEPYLIYPPGFHTMTASISRLTGLDPLEIFPVLGPALLLLPALALYTLGTRLWGWGYGVAAAFFTVLLGGTYYYFNDAMYPNLVTSQFLLVMALASLVMVYRAPSARNGLSLAILGSGVVLYHPVASMYLAVLLALAGLFFVPPLLVRSRRAGLALTLSLALLGALSVAYAWHTYDLGSEFSQLLGGSGGATGEAVGMAVNTQAAYPEGFLIGTMVSQPVAWLGLLGVFLLVVRARDSFGMPAALAHLTVFLWAVLLFAGSRLTVTGFPQRFGRDLGVPLALLAALGLIAVLKSLGPGRRPVAIFAASAVVLLSLSLAGTGAAQSLRWSVRPSIQMTVTPAIAEAGRWLEEHNEGGNIMVSPHVNQVPSRMMLAMGDYSALQSFEYAQILRPRDLPPTGPEPLMDVLRTVTNPAGERATSTFEKYDVRYVVLYKNMPDRPTADYWRRFEARPDLYPTVFENRDVLIVQTT</sequence>
<feature type="transmembrane region" description="Helical" evidence="1">
    <location>
        <begin position="145"/>
        <end position="164"/>
    </location>
</feature>
<feature type="transmembrane region" description="Helical" evidence="1">
    <location>
        <begin position="354"/>
        <end position="375"/>
    </location>
</feature>
<feature type="transmembrane region" description="Helical" evidence="1">
    <location>
        <begin position="387"/>
        <end position="405"/>
    </location>
</feature>
<feature type="transmembrane region" description="Helical" evidence="1">
    <location>
        <begin position="315"/>
        <end position="334"/>
    </location>
</feature>
<evidence type="ECO:0000313" key="2">
    <source>
        <dbReference type="EMBL" id="CAA9456805.1"/>
    </source>
</evidence>
<proteinExistence type="predicted"/>
<dbReference type="AlphaFoldDB" id="A0A6J4QW61"/>
<keyword evidence="1" id="KW-0812">Transmembrane</keyword>
<feature type="transmembrane region" description="Helical" evidence="1">
    <location>
        <begin position="262"/>
        <end position="282"/>
    </location>
</feature>
<feature type="transmembrane region" description="Helical" evidence="1">
    <location>
        <begin position="478"/>
        <end position="497"/>
    </location>
</feature>
<feature type="transmembrane region" description="Helical" evidence="1">
    <location>
        <begin position="535"/>
        <end position="556"/>
    </location>
</feature>
<feature type="transmembrane region" description="Helical" evidence="1">
    <location>
        <begin position="184"/>
        <end position="203"/>
    </location>
</feature>
<dbReference type="EMBL" id="CADCUW010000700">
    <property type="protein sequence ID" value="CAA9456805.1"/>
    <property type="molecule type" value="Genomic_DNA"/>
</dbReference>
<gene>
    <name evidence="2" type="ORF">AVDCRST_MAG01-01-5301</name>
</gene>
<feature type="transmembrane region" description="Helical" evidence="1">
    <location>
        <begin position="61"/>
        <end position="88"/>
    </location>
</feature>
<name>A0A6J4QW61_9ACTN</name>
<feature type="transmembrane region" description="Helical" evidence="1">
    <location>
        <begin position="108"/>
        <end position="133"/>
    </location>
</feature>
<evidence type="ECO:0000256" key="1">
    <source>
        <dbReference type="SAM" id="Phobius"/>
    </source>
</evidence>
<feature type="transmembrane region" description="Helical" evidence="1">
    <location>
        <begin position="509"/>
        <end position="528"/>
    </location>
</feature>
<protein>
    <recommendedName>
        <fullName evidence="3">Glycosyltransferase RgtA/B/C/D-like domain-containing protein</fullName>
    </recommendedName>
</protein>
<evidence type="ECO:0008006" key="3">
    <source>
        <dbReference type="Google" id="ProtNLM"/>
    </source>
</evidence>
<accession>A0A6J4QW61</accession>
<keyword evidence="1" id="KW-0472">Membrane</keyword>